<dbReference type="NCBIfam" id="TIGR00231">
    <property type="entry name" value="small_GTP"/>
    <property type="match status" value="1"/>
</dbReference>
<evidence type="ECO:0000256" key="4">
    <source>
        <dbReference type="ARBA" id="ARBA00022481"/>
    </source>
</evidence>
<dbReference type="KEGG" id="dvv:114334329"/>
<dbReference type="GeneID" id="114334329"/>
<evidence type="ECO:0000256" key="1">
    <source>
        <dbReference type="ARBA" id="ARBA00004342"/>
    </source>
</evidence>
<dbReference type="InterPro" id="IPR001806">
    <property type="entry name" value="Small_GTPase"/>
</dbReference>
<dbReference type="GO" id="GO:0005525">
    <property type="term" value="F:GTP binding"/>
    <property type="evidence" value="ECO:0007669"/>
    <property type="project" value="UniProtKB-KW"/>
</dbReference>
<dbReference type="CDD" id="cd00157">
    <property type="entry name" value="Rho"/>
    <property type="match status" value="1"/>
</dbReference>
<dbReference type="PROSITE" id="PS51420">
    <property type="entry name" value="RHO"/>
    <property type="match status" value="1"/>
</dbReference>
<dbReference type="FunFam" id="3.40.50.300:FF:000983">
    <property type="entry name" value="Rho family GTPase"/>
    <property type="match status" value="1"/>
</dbReference>
<reference evidence="10" key="2">
    <citation type="submission" date="2025-05" db="UniProtKB">
        <authorList>
            <consortium name="EnsemblMetazoa"/>
        </authorList>
    </citation>
    <scope>IDENTIFICATION</scope>
</reference>
<evidence type="ECO:0000256" key="3">
    <source>
        <dbReference type="ARBA" id="ARBA00022475"/>
    </source>
</evidence>
<evidence type="ECO:0000256" key="5">
    <source>
        <dbReference type="ARBA" id="ARBA00022741"/>
    </source>
</evidence>
<dbReference type="RefSeq" id="XP_050506820.1">
    <property type="nucleotide sequence ID" value="XM_050650863.1"/>
</dbReference>
<name>A0A6P7G5E4_DIAVI</name>
<evidence type="ECO:0000256" key="6">
    <source>
        <dbReference type="ARBA" id="ARBA00023134"/>
    </source>
</evidence>
<dbReference type="PROSITE" id="PS51421">
    <property type="entry name" value="RAS"/>
    <property type="match status" value="1"/>
</dbReference>
<sequence length="189" mass="21619">MMNPKNNTIRITVVGDGDTGKTCMLIVYKDKKFDDRYVPTVFDVYSMLIPINGVEYKVILSDTAGQEEFDKLRRLAYKDVDCFIVTYAVNEKTSFENVFLKWAPELKRFSPKAKIILAGTKMDLRRNHPSHITTEQGEELARDINAHGFIENSSKTMSFIDATFQMAISAVMYNSNYLKVKRESSCICL</sequence>
<dbReference type="GO" id="GO:0035006">
    <property type="term" value="P:melanization defense response"/>
    <property type="evidence" value="ECO:0007669"/>
    <property type="project" value="UniProtKB-ARBA"/>
</dbReference>
<keyword evidence="5" id="KW-0547">Nucleotide-binding</keyword>
<keyword evidence="8" id="KW-0449">Lipoprotein</keyword>
<comment type="subcellular location">
    <subcellularLocation>
        <location evidence="1">Cell membrane</location>
        <topology evidence="1">Lipid-anchor</topology>
        <orientation evidence="1">Cytoplasmic side</orientation>
    </subcellularLocation>
</comment>
<dbReference type="InterPro" id="IPR005225">
    <property type="entry name" value="Small_GTP-bd"/>
</dbReference>
<evidence type="ECO:0000256" key="2">
    <source>
        <dbReference type="ARBA" id="ARBA00010142"/>
    </source>
</evidence>
<dbReference type="Proteomes" id="UP001652700">
    <property type="component" value="Unplaced"/>
</dbReference>
<evidence type="ECO:0000313" key="12">
    <source>
        <dbReference type="RefSeq" id="XP_028140168.1"/>
    </source>
</evidence>
<evidence type="ECO:0000313" key="11">
    <source>
        <dbReference type="Proteomes" id="UP001652700"/>
    </source>
</evidence>
<keyword evidence="7" id="KW-0472">Membrane</keyword>
<dbReference type="SMART" id="SM00175">
    <property type="entry name" value="RAB"/>
    <property type="match status" value="1"/>
</dbReference>
<gene>
    <name evidence="12" type="primary">LOC114334329</name>
</gene>
<dbReference type="GO" id="GO:0003924">
    <property type="term" value="F:GTPase activity"/>
    <property type="evidence" value="ECO:0007669"/>
    <property type="project" value="InterPro"/>
</dbReference>
<dbReference type="GO" id="GO:0007264">
    <property type="term" value="P:small GTPase-mediated signal transduction"/>
    <property type="evidence" value="ECO:0007669"/>
    <property type="project" value="InterPro"/>
</dbReference>
<keyword evidence="3" id="KW-1003">Cell membrane</keyword>
<dbReference type="InterPro" id="IPR027417">
    <property type="entry name" value="P-loop_NTPase"/>
</dbReference>
<organism evidence="12">
    <name type="scientific">Diabrotica virgifera virgifera</name>
    <name type="common">western corn rootworm</name>
    <dbReference type="NCBI Taxonomy" id="50390"/>
    <lineage>
        <taxon>Eukaryota</taxon>
        <taxon>Metazoa</taxon>
        <taxon>Ecdysozoa</taxon>
        <taxon>Arthropoda</taxon>
        <taxon>Hexapoda</taxon>
        <taxon>Insecta</taxon>
        <taxon>Pterygota</taxon>
        <taxon>Neoptera</taxon>
        <taxon>Endopterygota</taxon>
        <taxon>Coleoptera</taxon>
        <taxon>Polyphaga</taxon>
        <taxon>Cucujiformia</taxon>
        <taxon>Chrysomeloidea</taxon>
        <taxon>Chrysomelidae</taxon>
        <taxon>Galerucinae</taxon>
        <taxon>Diabroticina</taxon>
        <taxon>Diabroticites</taxon>
        <taxon>Diabrotica</taxon>
    </lineage>
</organism>
<dbReference type="AlphaFoldDB" id="A0A6P7G5E4"/>
<keyword evidence="9" id="KW-0636">Prenylation</keyword>
<dbReference type="PRINTS" id="PR00449">
    <property type="entry name" value="RASTRNSFRMNG"/>
</dbReference>
<proteinExistence type="inferred from homology"/>
<evidence type="ECO:0000256" key="8">
    <source>
        <dbReference type="ARBA" id="ARBA00023288"/>
    </source>
</evidence>
<keyword evidence="6" id="KW-0342">GTP-binding</keyword>
<keyword evidence="11" id="KW-1185">Reference proteome</keyword>
<dbReference type="GO" id="GO:0003006">
    <property type="term" value="P:developmental process involved in reproduction"/>
    <property type="evidence" value="ECO:0007669"/>
    <property type="project" value="UniProtKB-ARBA"/>
</dbReference>
<dbReference type="GO" id="GO:0005886">
    <property type="term" value="C:plasma membrane"/>
    <property type="evidence" value="ECO:0007669"/>
    <property type="project" value="UniProtKB-SubCell"/>
</dbReference>
<accession>A0A6P7G5E4</accession>
<protein>
    <submittedName>
        <fullName evidence="12">Rac-like GTP-binding protein ARAC8</fullName>
    </submittedName>
</protein>
<dbReference type="SMART" id="SM00173">
    <property type="entry name" value="RAS"/>
    <property type="match status" value="1"/>
</dbReference>
<reference evidence="12" key="1">
    <citation type="submission" date="2025-04" db="UniProtKB">
        <authorList>
            <consortium name="RefSeq"/>
        </authorList>
    </citation>
    <scope>IDENTIFICATION</scope>
    <source>
        <tissue evidence="12">Whole insect</tissue>
    </source>
</reference>
<evidence type="ECO:0000256" key="7">
    <source>
        <dbReference type="ARBA" id="ARBA00023136"/>
    </source>
</evidence>
<dbReference type="Gene3D" id="3.40.50.300">
    <property type="entry name" value="P-loop containing nucleotide triphosphate hydrolases"/>
    <property type="match status" value="1"/>
</dbReference>
<dbReference type="EnsemblMetazoa" id="XM_050650863.1">
    <property type="protein sequence ID" value="XP_050506820.1"/>
    <property type="gene ID" value="LOC114334329"/>
</dbReference>
<dbReference type="OrthoDB" id="8830751at2759"/>
<dbReference type="InterPro" id="IPR003578">
    <property type="entry name" value="Small_GTPase_Rho"/>
</dbReference>
<dbReference type="PANTHER" id="PTHR24072">
    <property type="entry name" value="RHO FAMILY GTPASE"/>
    <property type="match status" value="1"/>
</dbReference>
<dbReference type="PROSITE" id="PS51419">
    <property type="entry name" value="RAB"/>
    <property type="match status" value="1"/>
</dbReference>
<dbReference type="GO" id="GO:0035099">
    <property type="term" value="P:hemocyte migration"/>
    <property type="evidence" value="ECO:0007669"/>
    <property type="project" value="UniProtKB-ARBA"/>
</dbReference>
<evidence type="ECO:0000256" key="9">
    <source>
        <dbReference type="ARBA" id="ARBA00023289"/>
    </source>
</evidence>
<dbReference type="Pfam" id="PF00071">
    <property type="entry name" value="Ras"/>
    <property type="match status" value="1"/>
</dbReference>
<dbReference type="GO" id="GO:0022412">
    <property type="term" value="P:cellular process involved in reproduction in multicellular organism"/>
    <property type="evidence" value="ECO:0007669"/>
    <property type="project" value="UniProtKB-ARBA"/>
</dbReference>
<keyword evidence="4" id="KW-0488">Methylation</keyword>
<evidence type="ECO:0000313" key="10">
    <source>
        <dbReference type="EnsemblMetazoa" id="XP_050506820.1"/>
    </source>
</evidence>
<dbReference type="SUPFAM" id="SSF52540">
    <property type="entry name" value="P-loop containing nucleoside triphosphate hydrolases"/>
    <property type="match status" value="1"/>
</dbReference>
<dbReference type="InParanoid" id="A0A6P7G5E4"/>
<comment type="similarity">
    <text evidence="2">Belongs to the small GTPase superfamily. Rho family.</text>
</comment>
<dbReference type="GO" id="GO:0001667">
    <property type="term" value="P:ameboidal-type cell migration"/>
    <property type="evidence" value="ECO:0007669"/>
    <property type="project" value="UniProtKB-ARBA"/>
</dbReference>
<dbReference type="RefSeq" id="XP_028140168.1">
    <property type="nucleotide sequence ID" value="XM_028284367.1"/>
</dbReference>
<dbReference type="SMART" id="SM00174">
    <property type="entry name" value="RHO"/>
    <property type="match status" value="1"/>
</dbReference>